<dbReference type="RefSeq" id="WP_095688269.1">
    <property type="nucleotide sequence ID" value="NZ_CP016779.1"/>
</dbReference>
<protein>
    <submittedName>
        <fullName evidence="3">Acetyl esterase</fullName>
    </submittedName>
</protein>
<dbReference type="KEGG" id="nab:B1sIIB91_03695"/>
<keyword evidence="4" id="KW-1185">Reference proteome</keyword>
<dbReference type="EMBL" id="CP016779">
    <property type="protein sequence ID" value="ASY24007.1"/>
    <property type="molecule type" value="Genomic_DNA"/>
</dbReference>
<dbReference type="PANTHER" id="PTHR48081:SF8">
    <property type="entry name" value="ALPHA_BETA HYDROLASE FOLD-3 DOMAIN-CONTAINING PROTEIN-RELATED"/>
    <property type="match status" value="1"/>
</dbReference>
<keyword evidence="1" id="KW-0378">Hydrolase</keyword>
<feature type="domain" description="Alpha/beta hydrolase fold-3" evidence="2">
    <location>
        <begin position="78"/>
        <end position="284"/>
    </location>
</feature>
<dbReference type="Pfam" id="PF07859">
    <property type="entry name" value="Abhydrolase_3"/>
    <property type="match status" value="1"/>
</dbReference>
<evidence type="ECO:0000313" key="3">
    <source>
        <dbReference type="EMBL" id="ASY24007.1"/>
    </source>
</evidence>
<evidence type="ECO:0000313" key="4">
    <source>
        <dbReference type="Proteomes" id="UP000217210"/>
    </source>
</evidence>
<dbReference type="Proteomes" id="UP000217210">
    <property type="component" value="Chromosome"/>
</dbReference>
<name>A0A249L4R6_9ACTN</name>
<dbReference type="InterPro" id="IPR013094">
    <property type="entry name" value="AB_hydrolase_3"/>
</dbReference>
<gene>
    <name evidence="3" type="ORF">B1sIIB91_03695</name>
</gene>
<dbReference type="InterPro" id="IPR029058">
    <property type="entry name" value="AB_hydrolase_fold"/>
</dbReference>
<reference evidence="3 4" key="1">
    <citation type="submission" date="2016-07" db="EMBL/GenBank/DDBJ databases">
        <title>High microdiversification within the ubiquitous acI lineage of Actinobacteria.</title>
        <authorList>
            <person name="Neuenschwander S.M."/>
            <person name="Salcher M."/>
            <person name="Ghai R."/>
            <person name="Pernthaler J."/>
        </authorList>
    </citation>
    <scope>NUCLEOTIDE SEQUENCE [LARGE SCALE GENOMIC DNA]</scope>
    <source>
        <strain evidence="3">MMS-IIB-91</strain>
    </source>
</reference>
<dbReference type="PANTHER" id="PTHR48081">
    <property type="entry name" value="AB HYDROLASE SUPERFAMILY PROTEIN C4A8.06C"/>
    <property type="match status" value="1"/>
</dbReference>
<dbReference type="GO" id="GO:0016787">
    <property type="term" value="F:hydrolase activity"/>
    <property type="evidence" value="ECO:0007669"/>
    <property type="project" value="UniProtKB-KW"/>
</dbReference>
<sequence length="312" mass="34728">MGVKPEIKDHLAQRASNGLPEVWQAPVSEIRKNTHSHIALKQPLIDIHEVRQLSISGPTSQLPVRIYRPTDEKNLPALVYFHGGGWVLNFLDIFEPSLRKIAKHGNFIIIAVEYQKAPEKSYPVPFDDCYEALKWTIDNAVSLGIDPLSIGVGGDSAGGNLAAAVAIKVRDEKLINLAFQLLIYPCIEINMDYKSATDFAEGYGLTTKSMNWFWDQYLPDKKDHNDVYAVPARAKTLKGVAPAIVITAEFDPLTDDGRNYFRRLNEDAVASIYKEYAGQIHGFFNLGGVTEDADLLYLDIAREINAILGRGN</sequence>
<accession>A0A249L4R6</accession>
<dbReference type="InterPro" id="IPR050300">
    <property type="entry name" value="GDXG_lipolytic_enzyme"/>
</dbReference>
<dbReference type="OrthoDB" id="128186at2"/>
<evidence type="ECO:0000256" key="1">
    <source>
        <dbReference type="ARBA" id="ARBA00022801"/>
    </source>
</evidence>
<dbReference type="SUPFAM" id="SSF53474">
    <property type="entry name" value="alpha/beta-Hydrolases"/>
    <property type="match status" value="1"/>
</dbReference>
<evidence type="ECO:0000259" key="2">
    <source>
        <dbReference type="Pfam" id="PF07859"/>
    </source>
</evidence>
<dbReference type="AlphaFoldDB" id="A0A249L4R6"/>
<organism evidence="3 4">
    <name type="scientific">Candidatus Nanopelagicus abundans</name>
    <dbReference type="NCBI Taxonomy" id="1884916"/>
    <lineage>
        <taxon>Bacteria</taxon>
        <taxon>Bacillati</taxon>
        <taxon>Actinomycetota</taxon>
        <taxon>Actinomycetes</taxon>
        <taxon>Candidatus Nanopelagicales</taxon>
        <taxon>Candidatus Nanopelagicaceae</taxon>
        <taxon>Candidatus Nanopelagicus</taxon>
    </lineage>
</organism>
<dbReference type="Gene3D" id="3.40.50.1820">
    <property type="entry name" value="alpha/beta hydrolase"/>
    <property type="match status" value="1"/>
</dbReference>
<proteinExistence type="predicted"/>